<evidence type="ECO:0000313" key="1">
    <source>
        <dbReference type="EMBL" id="UTC28976.1"/>
    </source>
</evidence>
<protein>
    <recommendedName>
        <fullName evidence="3">Lipoprotein</fullName>
    </recommendedName>
</protein>
<dbReference type="EMBL" id="ON529851">
    <property type="protein sequence ID" value="UTC28976.1"/>
    <property type="molecule type" value="Genomic_DNA"/>
</dbReference>
<gene>
    <name evidence="1" type="ORF">MARCHEWKA_04640</name>
</gene>
<evidence type="ECO:0008006" key="3">
    <source>
        <dbReference type="Google" id="ProtNLM"/>
    </source>
</evidence>
<evidence type="ECO:0000313" key="2">
    <source>
        <dbReference type="Proteomes" id="UP001056634"/>
    </source>
</evidence>
<dbReference type="PROSITE" id="PS51257">
    <property type="entry name" value="PROKAR_LIPOPROTEIN"/>
    <property type="match status" value="1"/>
</dbReference>
<sequence>MRTLFVCGLAALALAGCRETSAAERRATSEARSAGAALRDAQAQRLEAERAYYKTMTLVRVCAGGASTAYVHQAVDGRLWLSPYMNASSPDNFYPIAAAVRIGEVC</sequence>
<name>A0A9E7N331_9CAUD</name>
<organism evidence="1 2">
    <name type="scientific">Brevundimonas phage vB_BpoS-Marchewka</name>
    <dbReference type="NCBI Taxonomy" id="2948604"/>
    <lineage>
        <taxon>Viruses</taxon>
        <taxon>Duplodnaviria</taxon>
        <taxon>Heunggongvirae</taxon>
        <taxon>Uroviricota</taxon>
        <taxon>Caudoviricetes</taxon>
        <taxon>Jeanschmidtviridae</taxon>
        <taxon>Marchewkavirus</taxon>
        <taxon>Marchewkavirus marchewka</taxon>
    </lineage>
</organism>
<dbReference type="Proteomes" id="UP001056634">
    <property type="component" value="Segment"/>
</dbReference>
<accession>A0A9E7N331</accession>
<reference evidence="1" key="1">
    <citation type="submission" date="2022-04" db="EMBL/GenBank/DDBJ databases">
        <authorList>
            <person name="Friedrich I."/>
            <person name="Schneider D."/>
            <person name="Poehlein A."/>
            <person name="Hertel R."/>
            <person name="Daniel R."/>
        </authorList>
    </citation>
    <scope>NUCLEOTIDE SEQUENCE</scope>
</reference>
<keyword evidence="2" id="KW-1185">Reference proteome</keyword>
<proteinExistence type="predicted"/>